<dbReference type="InterPro" id="IPR012296">
    <property type="entry name" value="Nuclease_put_TT1808"/>
</dbReference>
<dbReference type="Proteomes" id="UP001302349">
    <property type="component" value="Chromosome"/>
</dbReference>
<keyword evidence="2" id="KW-0378">Hydrolase</keyword>
<dbReference type="Gene3D" id="3.90.1570.10">
    <property type="entry name" value="tt1808, chain A"/>
    <property type="match status" value="1"/>
</dbReference>
<gene>
    <name evidence="2" type="ORF">RT717_23735</name>
</gene>
<dbReference type="InterPro" id="IPR011335">
    <property type="entry name" value="Restrct_endonuc-II-like"/>
</dbReference>
<dbReference type="RefSeq" id="WP_317488828.1">
    <property type="nucleotide sequence ID" value="NZ_CP136051.1"/>
</dbReference>
<keyword evidence="2" id="KW-0540">Nuclease</keyword>
<accession>A0ABZ0IMZ8</accession>
<dbReference type="Pfam" id="PF05685">
    <property type="entry name" value="Uma2"/>
    <property type="match status" value="1"/>
</dbReference>
<dbReference type="PANTHER" id="PTHR34107:SF1">
    <property type="entry name" value="SLL0198 PROTEIN"/>
    <property type="match status" value="1"/>
</dbReference>
<protein>
    <submittedName>
        <fullName evidence="2">Uma2 family endonuclease</fullName>
    </submittedName>
</protein>
<dbReference type="PANTHER" id="PTHR34107">
    <property type="entry name" value="SLL0198 PROTEIN-RELATED"/>
    <property type="match status" value="1"/>
</dbReference>
<dbReference type="GO" id="GO:0004519">
    <property type="term" value="F:endonuclease activity"/>
    <property type="evidence" value="ECO:0007669"/>
    <property type="project" value="UniProtKB-KW"/>
</dbReference>
<evidence type="ECO:0000259" key="1">
    <source>
        <dbReference type="Pfam" id="PF05685"/>
    </source>
</evidence>
<keyword evidence="3" id="KW-1185">Reference proteome</keyword>
<keyword evidence="2" id="KW-0255">Endonuclease</keyword>
<dbReference type="InterPro" id="IPR008538">
    <property type="entry name" value="Uma2"/>
</dbReference>
<organism evidence="2 3">
    <name type="scientific">Imperialibacter roseus</name>
    <dbReference type="NCBI Taxonomy" id="1324217"/>
    <lineage>
        <taxon>Bacteria</taxon>
        <taxon>Pseudomonadati</taxon>
        <taxon>Bacteroidota</taxon>
        <taxon>Cytophagia</taxon>
        <taxon>Cytophagales</taxon>
        <taxon>Flammeovirgaceae</taxon>
        <taxon>Imperialibacter</taxon>
    </lineage>
</organism>
<evidence type="ECO:0000313" key="3">
    <source>
        <dbReference type="Proteomes" id="UP001302349"/>
    </source>
</evidence>
<name>A0ABZ0IMZ8_9BACT</name>
<dbReference type="SUPFAM" id="SSF52980">
    <property type="entry name" value="Restriction endonuclease-like"/>
    <property type="match status" value="1"/>
</dbReference>
<proteinExistence type="predicted"/>
<sequence>MDSFELKFPDKVLDSFTEEEFYLFCQQNRDLKFERTFDKRIIIMTPSGGFIGNKGMRIGARLDAWNEQTNLGYTFDSSTGFTLPNAAIRSPDASWVAKARWEALSLAEQERFPPICPDFIIELMSPSDRLSELHKKMEEYQSNGCRLGWLIDSAKRATYIYRSEGMIETPFNKVLDGEMVLPGFSLNLTKIF</sequence>
<evidence type="ECO:0000313" key="2">
    <source>
        <dbReference type="EMBL" id="WOK06091.1"/>
    </source>
</evidence>
<reference evidence="2 3" key="1">
    <citation type="journal article" date="2023" name="Microbiol. Resour. Announc.">
        <title>Complete Genome Sequence of Imperialibacter roseus strain P4T.</title>
        <authorList>
            <person name="Tizabi D.R."/>
            <person name="Bachvaroff T."/>
            <person name="Hill R.T."/>
        </authorList>
    </citation>
    <scope>NUCLEOTIDE SEQUENCE [LARGE SCALE GENOMIC DNA]</scope>
    <source>
        <strain evidence="2 3">P4T</strain>
    </source>
</reference>
<dbReference type="EMBL" id="CP136051">
    <property type="protein sequence ID" value="WOK06091.1"/>
    <property type="molecule type" value="Genomic_DNA"/>
</dbReference>
<feature type="domain" description="Putative restriction endonuclease" evidence="1">
    <location>
        <begin position="19"/>
        <end position="188"/>
    </location>
</feature>
<dbReference type="CDD" id="cd06260">
    <property type="entry name" value="DUF820-like"/>
    <property type="match status" value="1"/>
</dbReference>